<sequence length="2150" mass="242247">MEGDSSFSAMAPPVFNGDNYSIWAVRMEAYLDVVDLWEAVEDDYDVPLLSDNPTMAQVKNHKERKTRKSKAKACLFAVVSATIFTRIMSLKSTKAIWSYLKFEYEGDDRIKGMKVLNLIRDFELQKMKESETIKEYFKRLLSIANRVRLLGLEFKDSQEALPAKHEDGWRNKKKKNRKHQQANGEAAAHRSNKNKAGSSKGKYPPCSISSDSWLINSGCTNHMTHDKELFKELKPTRIARVRIGHDGHIPAKGIGIVAIATHLGTKVIDDVLYVPEIDQNLLSVGQLLEKGFKVYFEDNYCLIKDASSQDLFKVKMRGKSFSLDPLEEEQIVFPAKENIAELWHKRLGHYHYQGLLKMQKSEMVEGLLEFEVISSSCQTCQYGKQSKLPFLTATWRASNKLQLIHTDIGGPQRSPSLKVARLDIIRLLLAISAQLGWKGHQMDVKSTFLNGILQEEIYVEQPEGSSAKLIDEFKLDMMQRKYAKEILKKFKMEDCKEMNTPMNQKEKLSKDDGAEKVEETYFRSLIGCLMYLTATRPNILYVSINFFFSPFLLLFFRSNHVFHCFSELIVFWICAIFVNGVHSFLSDAQLLSTCETRSDKLYLVAISIDNVIFANGFEDFIDGTSVCPEKELRPGEINPAFVAWRRQDRTILSWIYSSLTPGIMAQIIGHNSSHSAWNALEKIFSSCSRARIMQLRLEFQSTKKGSMSMIDYIMKVKGAADSLAAIGESVSEQDQIMNLLGGLGSDYNAVVTAITIREDKISLEAVHSMLLAFEQRLEQQGSIEQLPAMSANYAFSSNNREGGRKYNGGRGPNFMMTNSNFRSRGRGGRYGQSGRQNSSSSERPQCQLCGKFGHTVQVCYHRFDITFQSTQNNTTGVSNSGNSNSMPAMVASSNNLADDNWYLDSGASHHLTQNVANLTNATPYTGADKVTIGNGKHLIISNTGFTRLFSNPHSFQLKKDLHTKRVLAQGKLENGLYKFPVISNKKTAYVGITNDSTFQCSTIGNKRELWHHRLGHAATDIVTRIMHNCNVSCGKYKATVCSSCQLAKSHRLPTCLSSSHASKPLELVYTDIWGPASVTSTSGAKYFILFVDDYSRYTWLYLLQSKDQALPIFKQFKLQVENQFDAKIKCLQSDNGGEFRSFMSFLQESGVLHRFSCSYNSSQNGRVERKHRHVVETGLALLAHAGLPLKFWSYAFQTATFLINRMPSKVLQNASPYFALFKRNPDYKFLRVFGCLCYPFIRPYNNHKLQYRSLKCVFLGYSLHHKGYLCLDNLIGRIYVSPHVVFDETQFPFAQNISSSPSKDASDESVIPAIIVSSNPSTLSFHGSNHSMASPNLTSALPHTTPPTDTPTTRSLRESVLEAEVTLPAQQQVVVPPPRVTTRSMSGITKRKHIFNLAAFKISEPTTLKQAIKYPNWAEAMQTEIAALHKNQTWDLVDPPKDVNIIGCKWVYKLKYKPDGSVDRYKARLVARGFNQTFGLDYFETFSPVVKAATIRIVLTIALSYRWELRQLDVQNAFLNGDLVEQVYMAQPPGFLHPNHPNKVCKLKKALYGLKQSPRAWFTKLSSALLSWGFNSSRTDSSMFVHFGRHSTLIVLVYVDDIIVTGSSLVLIQQLIHKLHSLFALRDLGQLSYFLGIEVTYDGGSMHLSQRKYITDLLQRTSMLDSKAAATPGTVGLSLSQFDGDLMDDVTMYLKGTTTHGLFFQPSAHFTIQAYTDADWGAQPDDRRSSSGYLVYLGNNLVSWTASKQKVVSRSSVESEYRGLAIATAEIIWTQALLSELCISITSIPTLYYDNISAYYMAKNPVFHARTKHIEIDLHFIRDQVLHNKLQLQYIPSTDQPADILTKHLTSSRFLSLRSHLCLVPRPFSLRGDDKPDVFFYLLSRLMHYASEVHLKAAKRVVRYIKGTVDYGVKFQKIPNMKLFGYSDSDWGGSLDDMKSTLGYCFSLGSGSFSWCSKKQDIVAQSTAEVEFVAATATINQALWLRKILVDLHMKQTQGTAVFVNNQATIAISHNLVFHGKTKHFNIKLFLLRGVQKDGNINLRYCKTEEQLADIFTKPFLSLNTNKEDDDDIFCDNVDNEFSAIITPRPPASFTEGAAINDSNVPEAKQSATFPATEVSFGDRDRQLLQQAFQEMGSEVTVRDKGSIGP</sequence>
<name>A0A438HX37_VITVI</name>
<evidence type="ECO:0000256" key="3">
    <source>
        <dbReference type="SAM" id="Phobius"/>
    </source>
</evidence>
<dbReference type="Pfam" id="PF00665">
    <property type="entry name" value="rve"/>
    <property type="match status" value="1"/>
</dbReference>
<feature type="transmembrane region" description="Helical" evidence="3">
    <location>
        <begin position="568"/>
        <end position="585"/>
    </location>
</feature>
<evidence type="ECO:0000313" key="6">
    <source>
        <dbReference type="Proteomes" id="UP000288805"/>
    </source>
</evidence>
<dbReference type="InterPro" id="IPR013103">
    <property type="entry name" value="RVT_2"/>
</dbReference>
<dbReference type="CDD" id="cd09272">
    <property type="entry name" value="RNase_HI_RT_Ty1"/>
    <property type="match status" value="2"/>
</dbReference>
<dbReference type="PANTHER" id="PTHR11439:SF503">
    <property type="entry name" value="CYSTEINE-RICH RLK (RECEPTOR-LIKE PROTEIN KINASE) 8"/>
    <property type="match status" value="1"/>
</dbReference>
<proteinExistence type="predicted"/>
<dbReference type="Pfam" id="PF25597">
    <property type="entry name" value="SH3_retrovirus"/>
    <property type="match status" value="1"/>
</dbReference>
<feature type="transmembrane region" description="Helical" evidence="3">
    <location>
        <begin position="539"/>
        <end position="556"/>
    </location>
</feature>
<keyword evidence="3" id="KW-1133">Transmembrane helix</keyword>
<protein>
    <submittedName>
        <fullName evidence="5">Retrovirus-related Pol polyprotein from transposon TNT 1-94</fullName>
    </submittedName>
</protein>
<accession>A0A438HX37</accession>
<dbReference type="EMBL" id="QGNW01000168">
    <property type="protein sequence ID" value="RVW89006.1"/>
    <property type="molecule type" value="Genomic_DNA"/>
</dbReference>
<dbReference type="InterPro" id="IPR057670">
    <property type="entry name" value="SH3_retrovirus"/>
</dbReference>
<keyword evidence="1" id="KW-0378">Hydrolase</keyword>
<feature type="region of interest" description="Disordered" evidence="2">
    <location>
        <begin position="1326"/>
        <end position="1353"/>
    </location>
</feature>
<feature type="region of interest" description="Disordered" evidence="2">
    <location>
        <begin position="163"/>
        <end position="205"/>
    </location>
</feature>
<evidence type="ECO:0000256" key="1">
    <source>
        <dbReference type="ARBA" id="ARBA00022750"/>
    </source>
</evidence>
<evidence type="ECO:0000259" key="4">
    <source>
        <dbReference type="PROSITE" id="PS50994"/>
    </source>
</evidence>
<gene>
    <name evidence="5" type="primary">POLX_718</name>
    <name evidence="5" type="ORF">CK203_029342</name>
</gene>
<dbReference type="InterPro" id="IPR054722">
    <property type="entry name" value="PolX-like_BBD"/>
</dbReference>
<feature type="compositionally biased region" description="Polar residues" evidence="2">
    <location>
        <begin position="1326"/>
        <end position="1341"/>
    </location>
</feature>
<dbReference type="InterPro" id="IPR025724">
    <property type="entry name" value="GAG-pre-integrase_dom"/>
</dbReference>
<dbReference type="Pfam" id="PF13976">
    <property type="entry name" value="gag_pre-integrs"/>
    <property type="match status" value="2"/>
</dbReference>
<feature type="region of interest" description="Disordered" evidence="2">
    <location>
        <begin position="819"/>
        <end position="844"/>
    </location>
</feature>
<keyword evidence="1" id="KW-0064">Aspartyl protease</keyword>
<feature type="domain" description="Integrase catalytic" evidence="4">
    <location>
        <begin position="1060"/>
        <end position="1224"/>
    </location>
</feature>
<dbReference type="PROSITE" id="PS50994">
    <property type="entry name" value="INTEGRASE"/>
    <property type="match status" value="1"/>
</dbReference>
<feature type="compositionally biased region" description="Basic residues" evidence="2">
    <location>
        <begin position="171"/>
        <end position="180"/>
    </location>
</feature>
<dbReference type="Gene3D" id="3.30.420.10">
    <property type="entry name" value="Ribonuclease H-like superfamily/Ribonuclease H"/>
    <property type="match status" value="1"/>
</dbReference>
<dbReference type="Proteomes" id="UP000288805">
    <property type="component" value="Unassembled WGS sequence"/>
</dbReference>
<dbReference type="InterPro" id="IPR012337">
    <property type="entry name" value="RNaseH-like_sf"/>
</dbReference>
<keyword evidence="3" id="KW-0472">Membrane</keyword>
<evidence type="ECO:0000256" key="2">
    <source>
        <dbReference type="SAM" id="MobiDB-lite"/>
    </source>
</evidence>
<dbReference type="GO" id="GO:0004190">
    <property type="term" value="F:aspartic-type endopeptidase activity"/>
    <property type="evidence" value="ECO:0007669"/>
    <property type="project" value="UniProtKB-KW"/>
</dbReference>
<dbReference type="Pfam" id="PF14223">
    <property type="entry name" value="Retrotran_gag_2"/>
    <property type="match status" value="2"/>
</dbReference>
<organism evidence="5 6">
    <name type="scientific">Vitis vinifera</name>
    <name type="common">Grape</name>
    <dbReference type="NCBI Taxonomy" id="29760"/>
    <lineage>
        <taxon>Eukaryota</taxon>
        <taxon>Viridiplantae</taxon>
        <taxon>Streptophyta</taxon>
        <taxon>Embryophyta</taxon>
        <taxon>Tracheophyta</taxon>
        <taxon>Spermatophyta</taxon>
        <taxon>Magnoliopsida</taxon>
        <taxon>eudicotyledons</taxon>
        <taxon>Gunneridae</taxon>
        <taxon>Pentapetalae</taxon>
        <taxon>rosids</taxon>
        <taxon>Vitales</taxon>
        <taxon>Vitaceae</taxon>
        <taxon>Viteae</taxon>
        <taxon>Vitis</taxon>
    </lineage>
</organism>
<dbReference type="SUPFAM" id="SSF53098">
    <property type="entry name" value="Ribonuclease H-like"/>
    <property type="match status" value="1"/>
</dbReference>
<feature type="compositionally biased region" description="Low complexity" evidence="2">
    <location>
        <begin position="832"/>
        <end position="841"/>
    </location>
</feature>
<comment type="caution">
    <text evidence="5">The sequence shown here is derived from an EMBL/GenBank/DDBJ whole genome shotgun (WGS) entry which is preliminary data.</text>
</comment>
<dbReference type="GO" id="GO:0003676">
    <property type="term" value="F:nucleic acid binding"/>
    <property type="evidence" value="ECO:0007669"/>
    <property type="project" value="InterPro"/>
</dbReference>
<dbReference type="PANTHER" id="PTHR11439">
    <property type="entry name" value="GAG-POL-RELATED RETROTRANSPOSON"/>
    <property type="match status" value="1"/>
</dbReference>
<dbReference type="SUPFAM" id="SSF56672">
    <property type="entry name" value="DNA/RNA polymerases"/>
    <property type="match status" value="1"/>
</dbReference>
<dbReference type="Pfam" id="PF07727">
    <property type="entry name" value="RVT_2"/>
    <property type="match status" value="2"/>
</dbReference>
<dbReference type="InterPro" id="IPR036397">
    <property type="entry name" value="RNaseH_sf"/>
</dbReference>
<dbReference type="Pfam" id="PF22936">
    <property type="entry name" value="Pol_BBD"/>
    <property type="match status" value="1"/>
</dbReference>
<keyword evidence="1" id="KW-0645">Protease</keyword>
<dbReference type="InterPro" id="IPR001584">
    <property type="entry name" value="Integrase_cat-core"/>
</dbReference>
<evidence type="ECO:0000313" key="5">
    <source>
        <dbReference type="EMBL" id="RVW89006.1"/>
    </source>
</evidence>
<keyword evidence="3" id="KW-0812">Transmembrane</keyword>
<dbReference type="GO" id="GO:0015074">
    <property type="term" value="P:DNA integration"/>
    <property type="evidence" value="ECO:0007669"/>
    <property type="project" value="InterPro"/>
</dbReference>
<dbReference type="InterPro" id="IPR043502">
    <property type="entry name" value="DNA/RNA_pol_sf"/>
</dbReference>
<reference evidence="5 6" key="1">
    <citation type="journal article" date="2018" name="PLoS Genet.">
        <title>Population sequencing reveals clonal diversity and ancestral inbreeding in the grapevine cultivar Chardonnay.</title>
        <authorList>
            <person name="Roach M.J."/>
            <person name="Johnson D.L."/>
            <person name="Bohlmann J."/>
            <person name="van Vuuren H.J."/>
            <person name="Jones S.J."/>
            <person name="Pretorius I.S."/>
            <person name="Schmidt S.A."/>
            <person name="Borneman A.R."/>
        </authorList>
    </citation>
    <scope>NUCLEOTIDE SEQUENCE [LARGE SCALE GENOMIC DNA]</scope>
    <source>
        <strain evidence="6">cv. Chardonnay</strain>
        <tissue evidence="5">Leaf</tissue>
    </source>
</reference>